<name>A0A1B2F6E2_PSEPU</name>
<dbReference type="PANTHER" id="PTHR13887">
    <property type="entry name" value="GLUTATHIONE S-TRANSFERASE KAPPA"/>
    <property type="match status" value="1"/>
</dbReference>
<dbReference type="PANTHER" id="PTHR13887:SF41">
    <property type="entry name" value="THIOREDOXIN SUPERFAMILY PROTEIN"/>
    <property type="match status" value="1"/>
</dbReference>
<dbReference type="Gene3D" id="3.40.30.10">
    <property type="entry name" value="Glutaredoxin"/>
    <property type="match status" value="1"/>
</dbReference>
<dbReference type="InterPro" id="IPR001853">
    <property type="entry name" value="DSBA-like_thioredoxin_dom"/>
</dbReference>
<protein>
    <submittedName>
        <fullName evidence="2">DSBA-like thioredoxin domain protein</fullName>
    </submittedName>
</protein>
<dbReference type="RefSeq" id="WP_070091820.1">
    <property type="nucleotide sequence ID" value="NZ_CP016634.1"/>
</dbReference>
<sequence length="213" mass="23867">MMQTVTLDVFFDFICPWCLIGQRHLDQALARLRREQPQRQVRVHWRGVQLLPGLPAEGVPFEAFYRERLGSDEAVRQRQAQVRDAAGAVGEHIDFARIRRMPNTANAHRLLQRVQALGNRQQADALLMRLFVAYFHEGQDLGDRATLLAIAQGCALMPAQVTDCLREDARPFVGEQGRAAGGVPCFVVDRRRVVSGAQPADVLFEALCEAQPV</sequence>
<accession>A0A1B2F6E2</accession>
<reference evidence="2" key="1">
    <citation type="submission" date="2016-07" db="EMBL/GenBank/DDBJ databases">
        <title>New class B carbapenemase carried by novel plasmid in Pseudomonas putida enviromental strain in eastern Amazonia.</title>
        <authorList>
            <person name="Souza C.O."/>
            <person name="Lima K.V."/>
            <person name="Brasiliense D.M."/>
            <person name="Perez-Chaparro P.J."/>
            <person name="Mamizuka E.M."/>
            <person name="Lima M.O."/>
            <person name="Lima L.N."/>
            <person name="McCulloch J.A."/>
        </authorList>
    </citation>
    <scope>NUCLEOTIDE SEQUENCE [LARGE SCALE GENOMIC DNA]</scope>
    <source>
        <strain evidence="2">IEC33019</strain>
    </source>
</reference>
<dbReference type="CDD" id="cd03024">
    <property type="entry name" value="DsbA_FrnE"/>
    <property type="match status" value="1"/>
</dbReference>
<proteinExistence type="predicted"/>
<dbReference type="SUPFAM" id="SSF52833">
    <property type="entry name" value="Thioredoxin-like"/>
    <property type="match status" value="1"/>
</dbReference>
<feature type="domain" description="DSBA-like thioredoxin" evidence="1">
    <location>
        <begin position="6"/>
        <end position="207"/>
    </location>
</feature>
<evidence type="ECO:0000259" key="1">
    <source>
        <dbReference type="Pfam" id="PF01323"/>
    </source>
</evidence>
<dbReference type="GO" id="GO:0016491">
    <property type="term" value="F:oxidoreductase activity"/>
    <property type="evidence" value="ECO:0007669"/>
    <property type="project" value="InterPro"/>
</dbReference>
<dbReference type="EMBL" id="CP016634">
    <property type="protein sequence ID" value="ANY87761.1"/>
    <property type="molecule type" value="Genomic_DNA"/>
</dbReference>
<dbReference type="Pfam" id="PF01323">
    <property type="entry name" value="DSBA"/>
    <property type="match status" value="1"/>
</dbReference>
<organism evidence="2">
    <name type="scientific">Pseudomonas putida</name>
    <name type="common">Arthrobacter siderocapsulatus</name>
    <dbReference type="NCBI Taxonomy" id="303"/>
    <lineage>
        <taxon>Bacteria</taxon>
        <taxon>Pseudomonadati</taxon>
        <taxon>Pseudomonadota</taxon>
        <taxon>Gammaproteobacteria</taxon>
        <taxon>Pseudomonadales</taxon>
        <taxon>Pseudomonadaceae</taxon>
        <taxon>Pseudomonas</taxon>
    </lineage>
</organism>
<evidence type="ECO:0000313" key="2">
    <source>
        <dbReference type="EMBL" id="ANY87761.1"/>
    </source>
</evidence>
<dbReference type="AlphaFoldDB" id="A0A1B2F6E2"/>
<gene>
    <name evidence="2" type="ORF">IEC33019_2207</name>
</gene>
<dbReference type="InterPro" id="IPR036249">
    <property type="entry name" value="Thioredoxin-like_sf"/>
</dbReference>